<dbReference type="AlphaFoldDB" id="A0A448X5X6"/>
<evidence type="ECO:0000313" key="1">
    <source>
        <dbReference type="EMBL" id="VEL28930.1"/>
    </source>
</evidence>
<comment type="caution">
    <text evidence="1">The sequence shown here is derived from an EMBL/GenBank/DDBJ whole genome shotgun (WGS) entry which is preliminary data.</text>
</comment>
<proteinExistence type="predicted"/>
<keyword evidence="2" id="KW-1185">Reference proteome</keyword>
<dbReference type="Proteomes" id="UP000784294">
    <property type="component" value="Unassembled WGS sequence"/>
</dbReference>
<protein>
    <submittedName>
        <fullName evidence="1">Uncharacterized protein</fullName>
    </submittedName>
</protein>
<organism evidence="1 2">
    <name type="scientific">Protopolystoma xenopodis</name>
    <dbReference type="NCBI Taxonomy" id="117903"/>
    <lineage>
        <taxon>Eukaryota</taxon>
        <taxon>Metazoa</taxon>
        <taxon>Spiralia</taxon>
        <taxon>Lophotrochozoa</taxon>
        <taxon>Platyhelminthes</taxon>
        <taxon>Monogenea</taxon>
        <taxon>Polyopisthocotylea</taxon>
        <taxon>Polystomatidea</taxon>
        <taxon>Polystomatidae</taxon>
        <taxon>Protopolystoma</taxon>
    </lineage>
</organism>
<dbReference type="EMBL" id="CAAALY010098817">
    <property type="protein sequence ID" value="VEL28930.1"/>
    <property type="molecule type" value="Genomic_DNA"/>
</dbReference>
<reference evidence="1" key="1">
    <citation type="submission" date="2018-11" db="EMBL/GenBank/DDBJ databases">
        <authorList>
            <consortium name="Pathogen Informatics"/>
        </authorList>
    </citation>
    <scope>NUCLEOTIDE SEQUENCE</scope>
</reference>
<evidence type="ECO:0000313" key="2">
    <source>
        <dbReference type="Proteomes" id="UP000784294"/>
    </source>
</evidence>
<accession>A0A448X5X6</accession>
<sequence length="48" mass="5557">MHHKSSTDLSVDAVRAKSSKVRPELRYPGPFTHCSRTPFPGLWQRWCC</sequence>
<name>A0A448X5X6_9PLAT</name>
<gene>
    <name evidence="1" type="ORF">PXEA_LOCUS22370</name>
</gene>